<protein>
    <submittedName>
        <fullName evidence="1">Uncharacterized protein</fullName>
    </submittedName>
</protein>
<evidence type="ECO:0000313" key="1">
    <source>
        <dbReference type="EMBL" id="ERN07760.1"/>
    </source>
</evidence>
<sequence>MVAHMIPSFSGRNLLLSSIPTLRTSFPTSFDGINQMSDGISGPSFQPVPAPPKFPMDSKKLCSKHSASSHCVLVNYALHVKSMLHRSPFSEVQILQVNLIRKNILS</sequence>
<gene>
    <name evidence="1" type="ORF">AMTR_s00012p00095390</name>
</gene>
<dbReference type="Gramene" id="ERN07760">
    <property type="protein sequence ID" value="ERN07760"/>
    <property type="gene ID" value="AMTR_s00012p00095390"/>
</dbReference>
<dbReference type="EMBL" id="KI393609">
    <property type="protein sequence ID" value="ERN07760.1"/>
    <property type="molecule type" value="Genomic_DNA"/>
</dbReference>
<name>W1PKW2_AMBTC</name>
<accession>W1PKW2</accession>
<proteinExistence type="predicted"/>
<reference evidence="2" key="1">
    <citation type="journal article" date="2013" name="Science">
        <title>The Amborella genome and the evolution of flowering plants.</title>
        <authorList>
            <consortium name="Amborella Genome Project"/>
        </authorList>
    </citation>
    <scope>NUCLEOTIDE SEQUENCE [LARGE SCALE GENOMIC DNA]</scope>
</reference>
<evidence type="ECO:0000313" key="2">
    <source>
        <dbReference type="Proteomes" id="UP000017836"/>
    </source>
</evidence>
<dbReference type="Proteomes" id="UP000017836">
    <property type="component" value="Unassembled WGS sequence"/>
</dbReference>
<dbReference type="HOGENOM" id="CLU_2226750_0_0_1"/>
<organism evidence="1 2">
    <name type="scientific">Amborella trichopoda</name>
    <dbReference type="NCBI Taxonomy" id="13333"/>
    <lineage>
        <taxon>Eukaryota</taxon>
        <taxon>Viridiplantae</taxon>
        <taxon>Streptophyta</taxon>
        <taxon>Embryophyta</taxon>
        <taxon>Tracheophyta</taxon>
        <taxon>Spermatophyta</taxon>
        <taxon>Magnoliopsida</taxon>
        <taxon>Amborellales</taxon>
        <taxon>Amborellaceae</taxon>
        <taxon>Amborella</taxon>
    </lineage>
</organism>
<keyword evidence="2" id="KW-1185">Reference proteome</keyword>
<dbReference type="AlphaFoldDB" id="W1PKW2"/>